<dbReference type="RefSeq" id="WP_175371581.1">
    <property type="nucleotide sequence ID" value="NZ_JABWCS010000206.1"/>
</dbReference>
<keyword evidence="2" id="KW-1185">Reference proteome</keyword>
<comment type="caution">
    <text evidence="1">The sequence shown here is derived from an EMBL/GenBank/DDBJ whole genome shotgun (WGS) entry which is preliminary data.</text>
</comment>
<dbReference type="NCBIfam" id="NF040785">
    <property type="entry name" value="CD3324_fam"/>
    <property type="match status" value="1"/>
</dbReference>
<dbReference type="SUPFAM" id="SSF46689">
    <property type="entry name" value="Homeodomain-like"/>
    <property type="match status" value="1"/>
</dbReference>
<dbReference type="EMBL" id="JABWCS010000206">
    <property type="protein sequence ID" value="NUU61026.1"/>
    <property type="molecule type" value="Genomic_DNA"/>
</dbReference>
<name>A0A850EKV4_9BACL</name>
<dbReference type="InterPro" id="IPR049739">
    <property type="entry name" value="YraL-like"/>
</dbReference>
<dbReference type="InterPro" id="IPR009057">
    <property type="entry name" value="Homeodomain-like_sf"/>
</dbReference>
<protein>
    <recommendedName>
        <fullName evidence="3">Mor transcription activator domain-containing protein</fullName>
    </recommendedName>
</protein>
<proteinExistence type="predicted"/>
<evidence type="ECO:0000313" key="1">
    <source>
        <dbReference type="EMBL" id="NUU61026.1"/>
    </source>
</evidence>
<accession>A0A850EKV4</accession>
<evidence type="ECO:0008006" key="3">
    <source>
        <dbReference type="Google" id="ProtNLM"/>
    </source>
</evidence>
<organism evidence="1 2">
    <name type="scientific">Paenibacillus agri</name>
    <dbReference type="NCBI Taxonomy" id="2744309"/>
    <lineage>
        <taxon>Bacteria</taxon>
        <taxon>Bacillati</taxon>
        <taxon>Bacillota</taxon>
        <taxon>Bacilli</taxon>
        <taxon>Bacillales</taxon>
        <taxon>Paenibacillaceae</taxon>
        <taxon>Paenibacillus</taxon>
    </lineage>
</organism>
<sequence length="88" mass="10280">MKYVNADLIFPEALLKEVQKYVHGGMVYIPKPDGVRKKWSEKSGSRQYLDHRNENIRLEFSTGVTMDQLADRFCLSRDSIKKIVYAKK</sequence>
<evidence type="ECO:0000313" key="2">
    <source>
        <dbReference type="Proteomes" id="UP000564806"/>
    </source>
</evidence>
<dbReference type="AlphaFoldDB" id="A0A850EKV4"/>
<gene>
    <name evidence="1" type="ORF">HPT30_11770</name>
</gene>
<reference evidence="1" key="1">
    <citation type="submission" date="2020-06" db="EMBL/GenBank/DDBJ databases">
        <title>Paenibacillus sp. nov., isolated from soil.</title>
        <authorList>
            <person name="Seo Y.L."/>
        </authorList>
    </citation>
    <scope>NUCLEOTIDE SEQUENCE [LARGE SCALE GENOMIC DNA]</scope>
    <source>
        <strain evidence="1">JW14</strain>
    </source>
</reference>
<dbReference type="Proteomes" id="UP000564806">
    <property type="component" value="Unassembled WGS sequence"/>
</dbReference>